<proteinExistence type="predicted"/>
<evidence type="ECO:0000256" key="1">
    <source>
        <dbReference type="SAM" id="MobiDB-lite"/>
    </source>
</evidence>
<feature type="region of interest" description="Disordered" evidence="1">
    <location>
        <begin position="64"/>
        <end position="114"/>
    </location>
</feature>
<sequence length="114" mass="12855">MATESRHRHEPRISKEAFLVAFRVAEKGSATGRKEWKRRRTRPFAGCPVRRIWRSLSLSLIDRRRGPGKQQASKAIPTMEGSKEEDALYGTRPTRPDTSPAPAGLCFEETAGVY</sequence>
<name>A0A6G1DMR5_9ORYZ</name>
<gene>
    <name evidence="2" type="ORF">E2562_019801</name>
</gene>
<evidence type="ECO:0000313" key="3">
    <source>
        <dbReference type="Proteomes" id="UP000479710"/>
    </source>
</evidence>
<dbReference type="EMBL" id="SPHZ02000006">
    <property type="protein sequence ID" value="KAF0913003.1"/>
    <property type="molecule type" value="Genomic_DNA"/>
</dbReference>
<protein>
    <submittedName>
        <fullName evidence="2">Uncharacterized protein</fullName>
    </submittedName>
</protein>
<dbReference type="Proteomes" id="UP000479710">
    <property type="component" value="Unassembled WGS sequence"/>
</dbReference>
<keyword evidence="3" id="KW-1185">Reference proteome</keyword>
<organism evidence="2 3">
    <name type="scientific">Oryza meyeriana var. granulata</name>
    <dbReference type="NCBI Taxonomy" id="110450"/>
    <lineage>
        <taxon>Eukaryota</taxon>
        <taxon>Viridiplantae</taxon>
        <taxon>Streptophyta</taxon>
        <taxon>Embryophyta</taxon>
        <taxon>Tracheophyta</taxon>
        <taxon>Spermatophyta</taxon>
        <taxon>Magnoliopsida</taxon>
        <taxon>Liliopsida</taxon>
        <taxon>Poales</taxon>
        <taxon>Poaceae</taxon>
        <taxon>BOP clade</taxon>
        <taxon>Oryzoideae</taxon>
        <taxon>Oryzeae</taxon>
        <taxon>Oryzinae</taxon>
        <taxon>Oryza</taxon>
        <taxon>Oryza meyeriana</taxon>
    </lineage>
</organism>
<accession>A0A6G1DMR5</accession>
<comment type="caution">
    <text evidence="2">The sequence shown here is derived from an EMBL/GenBank/DDBJ whole genome shotgun (WGS) entry which is preliminary data.</text>
</comment>
<evidence type="ECO:0000313" key="2">
    <source>
        <dbReference type="EMBL" id="KAF0913003.1"/>
    </source>
</evidence>
<dbReference type="AlphaFoldDB" id="A0A6G1DMR5"/>
<reference evidence="2 3" key="1">
    <citation type="submission" date="2019-11" db="EMBL/GenBank/DDBJ databases">
        <title>Whole genome sequence of Oryza granulata.</title>
        <authorList>
            <person name="Li W."/>
        </authorList>
    </citation>
    <scope>NUCLEOTIDE SEQUENCE [LARGE SCALE GENOMIC DNA]</scope>
    <source>
        <strain evidence="3">cv. Menghai</strain>
        <tissue evidence="2">Leaf</tissue>
    </source>
</reference>